<evidence type="ECO:0000313" key="3">
    <source>
        <dbReference type="EMBL" id="WFD09148.1"/>
    </source>
</evidence>
<accession>A0ABY8EEK9</accession>
<dbReference type="EMBL" id="CP120733">
    <property type="protein sequence ID" value="WFD09148.1"/>
    <property type="molecule type" value="Genomic_DNA"/>
</dbReference>
<dbReference type="Proteomes" id="UP001222800">
    <property type="component" value="Chromosome"/>
</dbReference>
<evidence type="ECO:0000256" key="1">
    <source>
        <dbReference type="ARBA" id="ARBA00009108"/>
    </source>
</evidence>
<dbReference type="PANTHER" id="PTHR37313:SF2">
    <property type="entry name" value="UPF0749 PROTEIN YLXX"/>
    <property type="match status" value="1"/>
</dbReference>
<dbReference type="Gene3D" id="3.30.70.1880">
    <property type="entry name" value="Protein of unknown function DUF881"/>
    <property type="match status" value="1"/>
</dbReference>
<evidence type="ECO:0000256" key="2">
    <source>
        <dbReference type="SAM" id="Coils"/>
    </source>
</evidence>
<gene>
    <name evidence="3" type="ORF">P4S50_12215</name>
</gene>
<comment type="similarity">
    <text evidence="1">Belongs to the UPF0749 family.</text>
</comment>
<protein>
    <submittedName>
        <fullName evidence="3">DUF881 domain-containing protein</fullName>
    </submittedName>
</protein>
<evidence type="ECO:0000313" key="4">
    <source>
        <dbReference type="Proteomes" id="UP001222800"/>
    </source>
</evidence>
<dbReference type="Pfam" id="PF05949">
    <property type="entry name" value="DUF881"/>
    <property type="match status" value="1"/>
</dbReference>
<proteinExistence type="inferred from homology"/>
<name>A0ABY8EEK9_9FIRM</name>
<dbReference type="PANTHER" id="PTHR37313">
    <property type="entry name" value="UPF0749 PROTEIN RV1825"/>
    <property type="match status" value="1"/>
</dbReference>
<organism evidence="3 4">
    <name type="scientific">Tepidibacter hydrothermalis</name>
    <dbReference type="NCBI Taxonomy" id="3036126"/>
    <lineage>
        <taxon>Bacteria</taxon>
        <taxon>Bacillati</taxon>
        <taxon>Bacillota</taxon>
        <taxon>Clostridia</taxon>
        <taxon>Peptostreptococcales</taxon>
        <taxon>Peptostreptococcaceae</taxon>
        <taxon>Tepidibacter</taxon>
    </lineage>
</organism>
<keyword evidence="4" id="KW-1185">Reference proteome</keyword>
<reference evidence="3 4" key="1">
    <citation type="submission" date="2023-03" db="EMBL/GenBank/DDBJ databases">
        <title>Complete genome sequence of Tepidibacter sp. SWIR-1, isolated from a deep-sea hydrothermal vent.</title>
        <authorList>
            <person name="Li X."/>
        </authorList>
    </citation>
    <scope>NUCLEOTIDE SEQUENCE [LARGE SCALE GENOMIC DNA]</scope>
    <source>
        <strain evidence="3 4">SWIR-1</strain>
    </source>
</reference>
<sequence length="239" mass="27055">MKKNSLSLLILSFLLGMLIIIEFKTVDKTTGGVVSSQKANQLSIELKSLTDRKKALEKEVQAFDERIQEYKDSEAEKNVLVKNLKEDTKKYETLAGYYDVKGPGVIITMKKAQGETDETKLLYNYDQILTIINKLNAAGAEAISINGERYVSSTEMHLSGDKVMVNGNPIMTPFEIKCIGNSDILESALNMRFGTIYHLRKDWNLDVDVKKEDNIEISRYNKTIEFKYAKPVEANVKVK</sequence>
<keyword evidence="2" id="KW-0175">Coiled coil</keyword>
<feature type="coiled-coil region" evidence="2">
    <location>
        <begin position="39"/>
        <end position="73"/>
    </location>
</feature>
<dbReference type="InterPro" id="IPR010273">
    <property type="entry name" value="DUF881"/>
</dbReference>
<dbReference type="RefSeq" id="WP_277731069.1">
    <property type="nucleotide sequence ID" value="NZ_CP120733.1"/>
</dbReference>